<reference evidence="3 4" key="1">
    <citation type="submission" date="2019-02" db="EMBL/GenBank/DDBJ databases">
        <title>Genomic Encyclopedia of Type Strains, Phase IV (KMG-IV): sequencing the most valuable type-strain genomes for metagenomic binning, comparative biology and taxonomic classification.</title>
        <authorList>
            <person name="Goeker M."/>
        </authorList>
    </citation>
    <scope>NUCLEOTIDE SEQUENCE [LARGE SCALE GENOMIC DNA]</scope>
    <source>
        <strain evidence="3 4">DSM 101727</strain>
    </source>
</reference>
<dbReference type="PANTHER" id="PTHR35333:SF3">
    <property type="entry name" value="BETA-LACTAMASE-TYPE TRANSPEPTIDASE FOLD CONTAINING PROTEIN"/>
    <property type="match status" value="1"/>
</dbReference>
<organism evidence="3 4">
    <name type="scientific">Herbihabitans rhizosphaerae</name>
    <dbReference type="NCBI Taxonomy" id="1872711"/>
    <lineage>
        <taxon>Bacteria</taxon>
        <taxon>Bacillati</taxon>
        <taxon>Actinomycetota</taxon>
        <taxon>Actinomycetes</taxon>
        <taxon>Pseudonocardiales</taxon>
        <taxon>Pseudonocardiaceae</taxon>
        <taxon>Herbihabitans</taxon>
    </lineage>
</organism>
<sequence length="308" mass="32150">MRECGSRRVAVLISGLAFAMAGCGLDSSQGGMMVPPLTTSTSWDPNLAPVPVPIPPSESTPQGQATPSPRKRPGDRPGDPAIDAAKVTSAVRSVAPRATVGAIVLDRTTGATRLSVNPDQQFYSASLVKLLIAMEALDDDVSTAQVTRMLSVSDDEIASALWVRLGGASIVTDAARTIGLTATRPPDIAGRWGNTLVSARDVVKVYQHVLALPERHRSVIVNALASAPRHAADGFDQYFGIPDGLGKPFAVKQGWGNSGADHVLHSTGLVGTDNRYVVVLLTGHRGLSSWSTAGRSVTTAAQALASFL</sequence>
<dbReference type="PANTHER" id="PTHR35333">
    <property type="entry name" value="BETA-LACTAMASE"/>
    <property type="match status" value="1"/>
</dbReference>
<dbReference type="GO" id="GO:0046677">
    <property type="term" value="P:response to antibiotic"/>
    <property type="evidence" value="ECO:0007669"/>
    <property type="project" value="InterPro"/>
</dbReference>
<dbReference type="PROSITE" id="PS51257">
    <property type="entry name" value="PROKAR_LIPOPROTEIN"/>
    <property type="match status" value="1"/>
</dbReference>
<dbReference type="GO" id="GO:0008800">
    <property type="term" value="F:beta-lactamase activity"/>
    <property type="evidence" value="ECO:0007669"/>
    <property type="project" value="InterPro"/>
</dbReference>
<evidence type="ECO:0000256" key="1">
    <source>
        <dbReference type="SAM" id="MobiDB-lite"/>
    </source>
</evidence>
<gene>
    <name evidence="3" type="ORF">EV193_110238</name>
</gene>
<comment type="caution">
    <text evidence="3">The sequence shown here is derived from an EMBL/GenBank/DDBJ whole genome shotgun (WGS) entry which is preliminary data.</text>
</comment>
<evidence type="ECO:0000313" key="3">
    <source>
        <dbReference type="EMBL" id="RZS34088.1"/>
    </source>
</evidence>
<evidence type="ECO:0000259" key="2">
    <source>
        <dbReference type="Pfam" id="PF13354"/>
    </source>
</evidence>
<protein>
    <submittedName>
        <fullName evidence="3">Beta-lactamase class A</fullName>
    </submittedName>
</protein>
<accession>A0A4Q7KGU2</accession>
<dbReference type="Gene3D" id="3.40.710.10">
    <property type="entry name" value="DD-peptidase/beta-lactamase superfamily"/>
    <property type="match status" value="1"/>
</dbReference>
<feature type="domain" description="Beta-lactamase class A catalytic" evidence="2">
    <location>
        <begin position="103"/>
        <end position="139"/>
    </location>
</feature>
<dbReference type="Proteomes" id="UP000294257">
    <property type="component" value="Unassembled WGS sequence"/>
</dbReference>
<dbReference type="InterPro" id="IPR045155">
    <property type="entry name" value="Beta-lactam_cat"/>
</dbReference>
<dbReference type="InterPro" id="IPR012338">
    <property type="entry name" value="Beta-lactam/transpept-like"/>
</dbReference>
<keyword evidence="4" id="KW-1185">Reference proteome</keyword>
<dbReference type="SUPFAM" id="SSF56601">
    <property type="entry name" value="beta-lactamase/transpeptidase-like"/>
    <property type="match status" value="1"/>
</dbReference>
<evidence type="ECO:0000313" key="4">
    <source>
        <dbReference type="Proteomes" id="UP000294257"/>
    </source>
</evidence>
<dbReference type="Pfam" id="PF13354">
    <property type="entry name" value="Beta-lactamase2"/>
    <property type="match status" value="2"/>
</dbReference>
<proteinExistence type="predicted"/>
<dbReference type="GO" id="GO:0030655">
    <property type="term" value="P:beta-lactam antibiotic catabolic process"/>
    <property type="evidence" value="ECO:0007669"/>
    <property type="project" value="InterPro"/>
</dbReference>
<feature type="compositionally biased region" description="Pro residues" evidence="1">
    <location>
        <begin position="48"/>
        <end position="58"/>
    </location>
</feature>
<name>A0A4Q7KGU2_9PSEU</name>
<dbReference type="InterPro" id="IPR000871">
    <property type="entry name" value="Beta-lactam_class-A"/>
</dbReference>
<feature type="domain" description="Beta-lactamase class A catalytic" evidence="2">
    <location>
        <begin position="146"/>
        <end position="282"/>
    </location>
</feature>
<dbReference type="EMBL" id="SGWQ01000010">
    <property type="protein sequence ID" value="RZS34088.1"/>
    <property type="molecule type" value="Genomic_DNA"/>
</dbReference>
<dbReference type="AlphaFoldDB" id="A0A4Q7KGU2"/>
<feature type="region of interest" description="Disordered" evidence="1">
    <location>
        <begin position="36"/>
        <end position="82"/>
    </location>
</feature>